<dbReference type="Pfam" id="PF00890">
    <property type="entry name" value="FAD_binding_2"/>
    <property type="match status" value="1"/>
</dbReference>
<dbReference type="InterPro" id="IPR030664">
    <property type="entry name" value="SdhA/FrdA/AprA"/>
</dbReference>
<dbReference type="InterPro" id="IPR015939">
    <property type="entry name" value="Fum_Rdtase/Succ_DH_flav-like_C"/>
</dbReference>
<dbReference type="Proteomes" id="UP000886858">
    <property type="component" value="Unassembled WGS sequence"/>
</dbReference>
<dbReference type="InterPro" id="IPR037099">
    <property type="entry name" value="Fum_R/Succ_DH_flav-like_C_sf"/>
</dbReference>
<evidence type="ECO:0000256" key="2">
    <source>
        <dbReference type="ARBA" id="ARBA00023002"/>
    </source>
</evidence>
<evidence type="ECO:0000313" key="5">
    <source>
        <dbReference type="EMBL" id="HJA91526.1"/>
    </source>
</evidence>
<evidence type="ECO:0000313" key="6">
    <source>
        <dbReference type="Proteomes" id="UP000886858"/>
    </source>
</evidence>
<accession>A0A9D2I2G4</accession>
<sequence>MGMNVLIIGTGLTGMMAAAQMKGLLASRNRNAGRMEDEIQIELVGDGAGASPFVHGFNIPLDERDSVETFLEDTMRGGYGLSEPELAQKLCRGSLELLPDLEKLGISLEKKDGKYVLLQPLGSSWPRVAGSGNHTGAEILNRLTGLLKSREDVRFTTQARVLRLDVRDGCLKGAVLWDRRNRRLEYRSASCALIACGGFCGIYPFSTNPADSGGDGIGMAYDAGVPLIDMEFVQFEPSVALYPETLRGKSVITTMFYEGALLQNGKGERFMQRLHPGEHPECVSKDVLSRAIYEEIRKGNTTPHGGVWFDATGVGKEKLGKSYGSYVERYRRAGMDISQEPFEIAPGPHTSLGGIAVETDMSTAVPGIYAAGEAAGGIHGANRIGGNAGLETLVFGKLAGEGMLRFLNGKSVSAMADTKSGEKAFMEMLEEPCGGKRKTAGEDTLSGIRKEMQEILQKDLYLERDAEGLEAACRRLEMLSEALKETAEPQSYERLRLENDLTCALVLAASARARTGSVGCHVRSDDSGEDWHYHVFLQKKDGSMTVRKEKI</sequence>
<dbReference type="SUPFAM" id="SSF46977">
    <property type="entry name" value="Succinate dehydrogenase/fumarate reductase flavoprotein C-terminal domain"/>
    <property type="match status" value="1"/>
</dbReference>
<dbReference type="InterPro" id="IPR003953">
    <property type="entry name" value="FAD-dep_OxRdtase_2_FAD-bd"/>
</dbReference>
<gene>
    <name evidence="5" type="ORF">H9717_00120</name>
</gene>
<dbReference type="AlphaFoldDB" id="A0A9D2I2G4"/>
<dbReference type="Gene3D" id="1.20.58.100">
    <property type="entry name" value="Fumarate reductase/succinate dehydrogenase flavoprotein-like, C-terminal domain"/>
    <property type="match status" value="1"/>
</dbReference>
<feature type="domain" description="Fumarate reductase/succinate dehydrogenase flavoprotein-like C-terminal" evidence="4">
    <location>
        <begin position="449"/>
        <end position="548"/>
    </location>
</feature>
<dbReference type="PANTHER" id="PTHR11632:SF51">
    <property type="entry name" value="SUCCINATE DEHYDROGENASE [UBIQUINONE] FLAVOPROTEIN SUBUNIT, MITOCHONDRIAL"/>
    <property type="match status" value="1"/>
</dbReference>
<organism evidence="5 6">
    <name type="scientific">Candidatus Eisenbergiella merdipullorum</name>
    <dbReference type="NCBI Taxonomy" id="2838553"/>
    <lineage>
        <taxon>Bacteria</taxon>
        <taxon>Bacillati</taxon>
        <taxon>Bacillota</taxon>
        <taxon>Clostridia</taxon>
        <taxon>Lachnospirales</taxon>
        <taxon>Lachnospiraceae</taxon>
        <taxon>Eisenbergiella</taxon>
    </lineage>
</organism>
<dbReference type="InterPro" id="IPR036188">
    <property type="entry name" value="FAD/NAD-bd_sf"/>
</dbReference>
<keyword evidence="1" id="KW-0285">Flavoprotein</keyword>
<evidence type="ECO:0000259" key="3">
    <source>
        <dbReference type="Pfam" id="PF00890"/>
    </source>
</evidence>
<dbReference type="Gene3D" id="3.50.50.60">
    <property type="entry name" value="FAD/NAD(P)-binding domain"/>
    <property type="match status" value="1"/>
</dbReference>
<protein>
    <submittedName>
        <fullName evidence="5">FAD-binding protein</fullName>
    </submittedName>
</protein>
<dbReference type="InterPro" id="IPR027477">
    <property type="entry name" value="Succ_DH/fumarate_Rdtase_cat_sf"/>
</dbReference>
<comment type="caution">
    <text evidence="5">The sequence shown here is derived from an EMBL/GenBank/DDBJ whole genome shotgun (WGS) entry which is preliminary data.</text>
</comment>
<dbReference type="PRINTS" id="PR00368">
    <property type="entry name" value="FADPNR"/>
</dbReference>
<proteinExistence type="predicted"/>
<dbReference type="GO" id="GO:0033765">
    <property type="term" value="F:steroid dehydrogenase activity, acting on the CH-CH group of donors"/>
    <property type="evidence" value="ECO:0007669"/>
    <property type="project" value="UniProtKB-ARBA"/>
</dbReference>
<dbReference type="EMBL" id="DWYY01000002">
    <property type="protein sequence ID" value="HJA91526.1"/>
    <property type="molecule type" value="Genomic_DNA"/>
</dbReference>
<evidence type="ECO:0000259" key="4">
    <source>
        <dbReference type="Pfam" id="PF02910"/>
    </source>
</evidence>
<dbReference type="PANTHER" id="PTHR11632">
    <property type="entry name" value="SUCCINATE DEHYDROGENASE 2 FLAVOPROTEIN SUBUNIT"/>
    <property type="match status" value="1"/>
</dbReference>
<dbReference type="SUPFAM" id="SSF51905">
    <property type="entry name" value="FAD/NAD(P)-binding domain"/>
    <property type="match status" value="1"/>
</dbReference>
<evidence type="ECO:0000256" key="1">
    <source>
        <dbReference type="ARBA" id="ARBA00022630"/>
    </source>
</evidence>
<dbReference type="Pfam" id="PF02910">
    <property type="entry name" value="Succ_DH_flav_C"/>
    <property type="match status" value="1"/>
</dbReference>
<reference evidence="5" key="2">
    <citation type="submission" date="2021-04" db="EMBL/GenBank/DDBJ databases">
        <authorList>
            <person name="Gilroy R."/>
        </authorList>
    </citation>
    <scope>NUCLEOTIDE SEQUENCE</scope>
    <source>
        <strain evidence="5">CHK179-7159</strain>
    </source>
</reference>
<dbReference type="Gene3D" id="3.90.700.10">
    <property type="entry name" value="Succinate dehydrogenase/fumarate reductase flavoprotein, catalytic domain"/>
    <property type="match status" value="1"/>
</dbReference>
<reference evidence="5" key="1">
    <citation type="journal article" date="2021" name="PeerJ">
        <title>Extensive microbial diversity within the chicken gut microbiome revealed by metagenomics and culture.</title>
        <authorList>
            <person name="Gilroy R."/>
            <person name="Ravi A."/>
            <person name="Getino M."/>
            <person name="Pursley I."/>
            <person name="Horton D.L."/>
            <person name="Alikhan N.F."/>
            <person name="Baker D."/>
            <person name="Gharbi K."/>
            <person name="Hall N."/>
            <person name="Watson M."/>
            <person name="Adriaenssens E.M."/>
            <person name="Foster-Nyarko E."/>
            <person name="Jarju S."/>
            <person name="Secka A."/>
            <person name="Antonio M."/>
            <person name="Oren A."/>
            <person name="Chaudhuri R.R."/>
            <person name="La Ragione R."/>
            <person name="Hildebrand F."/>
            <person name="Pallen M.J."/>
        </authorList>
    </citation>
    <scope>NUCLEOTIDE SEQUENCE</scope>
    <source>
        <strain evidence="5">CHK179-7159</strain>
    </source>
</reference>
<name>A0A9D2I2G4_9FIRM</name>
<feature type="domain" description="FAD-dependent oxidoreductase 2 FAD-binding" evidence="3">
    <location>
        <begin position="5"/>
        <end position="387"/>
    </location>
</feature>
<keyword evidence="2" id="KW-0560">Oxidoreductase</keyword>
<dbReference type="SUPFAM" id="SSF56425">
    <property type="entry name" value="Succinate dehydrogenase/fumarate reductase flavoprotein, catalytic domain"/>
    <property type="match status" value="1"/>
</dbReference>